<gene>
    <name evidence="2" type="ORF">Cgig2_007126</name>
</gene>
<reference evidence="2" key="1">
    <citation type="submission" date="2022-04" db="EMBL/GenBank/DDBJ databases">
        <title>Carnegiea gigantea Genome sequencing and assembly v2.</title>
        <authorList>
            <person name="Copetti D."/>
            <person name="Sanderson M.J."/>
            <person name="Burquez A."/>
            <person name="Wojciechowski M.F."/>
        </authorList>
    </citation>
    <scope>NUCLEOTIDE SEQUENCE</scope>
    <source>
        <strain evidence="2">SGP5-SGP5p</strain>
        <tissue evidence="2">Aerial part</tissue>
    </source>
</reference>
<dbReference type="AlphaFoldDB" id="A0A9Q1JY59"/>
<sequence>MLIMICRTICHSVKCSPATLTRVAGKRHFHFENMWAADPSCGDDSSSRPDVVDNLLIKLDGCSAKLNDWNKTTFGHIGIEIRKSEVMLKSQGDAISRKQLLGQIRELRKKDEVLWWQRTRSNYLKYGYVNTRWFHSHVNLRRAKNTITGLRDEDGNWCTSLDEISTIITNFFGTFTVQSAYHMIINDHLSACGSSYMADNGCDIPPRIKFFGWRVCRGMLLSALNISKRVRSFDMSYSVCAYLEESDIHAILECPLAA</sequence>
<accession>A0A9Q1JY59</accession>
<dbReference type="EMBL" id="JAKOGI010000557">
    <property type="protein sequence ID" value="KAJ8433162.1"/>
    <property type="molecule type" value="Genomic_DNA"/>
</dbReference>
<dbReference type="Proteomes" id="UP001153076">
    <property type="component" value="Unassembled WGS sequence"/>
</dbReference>
<dbReference type="OrthoDB" id="1935089at2759"/>
<proteinExistence type="predicted"/>
<evidence type="ECO:0000313" key="3">
    <source>
        <dbReference type="Proteomes" id="UP001153076"/>
    </source>
</evidence>
<organism evidence="2 3">
    <name type="scientific">Carnegiea gigantea</name>
    <dbReference type="NCBI Taxonomy" id="171969"/>
    <lineage>
        <taxon>Eukaryota</taxon>
        <taxon>Viridiplantae</taxon>
        <taxon>Streptophyta</taxon>
        <taxon>Embryophyta</taxon>
        <taxon>Tracheophyta</taxon>
        <taxon>Spermatophyta</taxon>
        <taxon>Magnoliopsida</taxon>
        <taxon>eudicotyledons</taxon>
        <taxon>Gunneridae</taxon>
        <taxon>Pentapetalae</taxon>
        <taxon>Caryophyllales</taxon>
        <taxon>Cactineae</taxon>
        <taxon>Cactaceae</taxon>
        <taxon>Cactoideae</taxon>
        <taxon>Echinocereeae</taxon>
        <taxon>Carnegiea</taxon>
    </lineage>
</organism>
<dbReference type="Pfam" id="PF13966">
    <property type="entry name" value="zf-RVT"/>
    <property type="match status" value="1"/>
</dbReference>
<comment type="caution">
    <text evidence="2">The sequence shown here is derived from an EMBL/GenBank/DDBJ whole genome shotgun (WGS) entry which is preliminary data.</text>
</comment>
<feature type="domain" description="Reverse transcriptase zinc-binding" evidence="1">
    <location>
        <begin position="175"/>
        <end position="257"/>
    </location>
</feature>
<dbReference type="InterPro" id="IPR026960">
    <property type="entry name" value="RVT-Znf"/>
</dbReference>
<name>A0A9Q1JY59_9CARY</name>
<keyword evidence="3" id="KW-1185">Reference proteome</keyword>
<evidence type="ECO:0000259" key="1">
    <source>
        <dbReference type="Pfam" id="PF13966"/>
    </source>
</evidence>
<evidence type="ECO:0000313" key="2">
    <source>
        <dbReference type="EMBL" id="KAJ8433162.1"/>
    </source>
</evidence>
<protein>
    <recommendedName>
        <fullName evidence="1">Reverse transcriptase zinc-binding domain-containing protein</fullName>
    </recommendedName>
</protein>